<dbReference type="GO" id="GO:0005524">
    <property type="term" value="F:ATP binding"/>
    <property type="evidence" value="ECO:0007669"/>
    <property type="project" value="InterPro"/>
</dbReference>
<reference evidence="8" key="2">
    <citation type="submission" date="2024-06" db="UniProtKB">
        <authorList>
            <consortium name="EnsemblMetazoa"/>
        </authorList>
    </citation>
    <scope>IDENTIFICATION</scope>
</reference>
<dbReference type="Pfam" id="PF26142">
    <property type="entry name" value="DD_DDX21-DDX50"/>
    <property type="match status" value="1"/>
</dbReference>
<dbReference type="EC" id="3.6.4.13" evidence="1"/>
<dbReference type="RefSeq" id="XP_019857157.1">
    <property type="nucleotide sequence ID" value="XM_020001598.1"/>
</dbReference>
<dbReference type="GeneID" id="105314224"/>
<evidence type="ECO:0000256" key="3">
    <source>
        <dbReference type="ARBA" id="ARBA00022806"/>
    </source>
</evidence>
<dbReference type="KEGG" id="aqu:105314224"/>
<organism evidence="8 9">
    <name type="scientific">Amphimedon queenslandica</name>
    <name type="common">Sponge</name>
    <dbReference type="NCBI Taxonomy" id="400682"/>
    <lineage>
        <taxon>Eukaryota</taxon>
        <taxon>Metazoa</taxon>
        <taxon>Porifera</taxon>
        <taxon>Demospongiae</taxon>
        <taxon>Heteroscleromorpha</taxon>
        <taxon>Haplosclerida</taxon>
        <taxon>Niphatidae</taxon>
        <taxon>Amphimedon</taxon>
    </lineage>
</organism>
<keyword evidence="3" id="KW-0347">Helicase</keyword>
<dbReference type="InterPro" id="IPR035979">
    <property type="entry name" value="RBD_domain_sf"/>
</dbReference>
<dbReference type="InterPro" id="IPR012562">
    <property type="entry name" value="GUCT"/>
</dbReference>
<keyword evidence="3" id="KW-0547">Nucleotide-binding</keyword>
<dbReference type="CDD" id="cd12937">
    <property type="entry name" value="GUCT_RH7_like"/>
    <property type="match status" value="1"/>
</dbReference>
<accession>A0AAN0JK62</accession>
<feature type="domain" description="DDX21/DDX50 dimerisation" evidence="7">
    <location>
        <begin position="20"/>
        <end position="71"/>
    </location>
</feature>
<sequence>MINQVERRARISVQRVGAPQSSDIVKASGDDAIKCVESVSDSVLCHFKEAAEKLIEEKGPENALCAALAYITGFTELTARSLLTSEKGYTTFMFSGEQEVRSPGYFWNIVERLFGEEARRSVRGMRLCSDNKSVVFDLPSNTAKQFESSCGTSKGITVSIPQTLPELKPRPNEFYQRQQQQSRNGRWSFGRGGGGGGSGRGRGNWRTSRK</sequence>
<dbReference type="AlphaFoldDB" id="A0AAN0JK62"/>
<feature type="domain" description="GUCT" evidence="6">
    <location>
        <begin position="73"/>
        <end position="168"/>
    </location>
</feature>
<evidence type="ECO:0000256" key="2">
    <source>
        <dbReference type="ARBA" id="ARBA00022801"/>
    </source>
</evidence>
<evidence type="ECO:0000256" key="5">
    <source>
        <dbReference type="SAM" id="MobiDB-lite"/>
    </source>
</evidence>
<dbReference type="SUPFAM" id="SSF54928">
    <property type="entry name" value="RNA-binding domain, RBD"/>
    <property type="match status" value="1"/>
</dbReference>
<dbReference type="InterPro" id="IPR059027">
    <property type="entry name" value="DD_DDX21-DDX50"/>
</dbReference>
<dbReference type="GO" id="GO:0016787">
    <property type="term" value="F:hydrolase activity"/>
    <property type="evidence" value="ECO:0007669"/>
    <property type="project" value="UniProtKB-KW"/>
</dbReference>
<dbReference type="Proteomes" id="UP000007879">
    <property type="component" value="Unassembled WGS sequence"/>
</dbReference>
<proteinExistence type="predicted"/>
<evidence type="ECO:0000256" key="1">
    <source>
        <dbReference type="ARBA" id="ARBA00012552"/>
    </source>
</evidence>
<evidence type="ECO:0000313" key="9">
    <source>
        <dbReference type="Proteomes" id="UP000007879"/>
    </source>
</evidence>
<keyword evidence="4" id="KW-0694">RNA-binding</keyword>
<keyword evidence="9" id="KW-1185">Reference proteome</keyword>
<dbReference type="GO" id="GO:0003723">
    <property type="term" value="F:RNA binding"/>
    <property type="evidence" value="ECO:0007669"/>
    <property type="project" value="UniProtKB-KW"/>
</dbReference>
<keyword evidence="2" id="KW-0378">Hydrolase</keyword>
<protein>
    <recommendedName>
        <fullName evidence="1">RNA helicase</fullName>
        <ecNumber evidence="1">3.6.4.13</ecNumber>
    </recommendedName>
</protein>
<dbReference type="EnsemblMetazoa" id="XM_020001598.1">
    <property type="protein sequence ID" value="XP_019857157.1"/>
    <property type="gene ID" value="LOC105314224"/>
</dbReference>
<dbReference type="Pfam" id="PF08152">
    <property type="entry name" value="GUCT"/>
    <property type="match status" value="1"/>
</dbReference>
<feature type="region of interest" description="Disordered" evidence="5">
    <location>
        <begin position="167"/>
        <end position="210"/>
    </location>
</feature>
<reference evidence="9" key="1">
    <citation type="journal article" date="2010" name="Nature">
        <title>The Amphimedon queenslandica genome and the evolution of animal complexity.</title>
        <authorList>
            <person name="Srivastava M."/>
            <person name="Simakov O."/>
            <person name="Chapman J."/>
            <person name="Fahey B."/>
            <person name="Gauthier M.E."/>
            <person name="Mitros T."/>
            <person name="Richards G.S."/>
            <person name="Conaco C."/>
            <person name="Dacre M."/>
            <person name="Hellsten U."/>
            <person name="Larroux C."/>
            <person name="Putnam N.H."/>
            <person name="Stanke M."/>
            <person name="Adamska M."/>
            <person name="Darling A."/>
            <person name="Degnan S.M."/>
            <person name="Oakley T.H."/>
            <person name="Plachetzki D.C."/>
            <person name="Zhai Y."/>
            <person name="Adamski M."/>
            <person name="Calcino A."/>
            <person name="Cummins S.F."/>
            <person name="Goodstein D.M."/>
            <person name="Harris C."/>
            <person name="Jackson D.J."/>
            <person name="Leys S.P."/>
            <person name="Shu S."/>
            <person name="Woodcroft B.J."/>
            <person name="Vervoort M."/>
            <person name="Kosik K.S."/>
            <person name="Manning G."/>
            <person name="Degnan B.M."/>
            <person name="Rokhsar D.S."/>
        </authorList>
    </citation>
    <scope>NUCLEOTIDE SEQUENCE [LARGE SCALE GENOMIC DNA]</scope>
</reference>
<evidence type="ECO:0000259" key="7">
    <source>
        <dbReference type="Pfam" id="PF26142"/>
    </source>
</evidence>
<keyword evidence="3" id="KW-0067">ATP-binding</keyword>
<evidence type="ECO:0000313" key="8">
    <source>
        <dbReference type="EnsemblMetazoa" id="XP_019857157.1"/>
    </source>
</evidence>
<dbReference type="GO" id="GO:0003724">
    <property type="term" value="F:RNA helicase activity"/>
    <property type="evidence" value="ECO:0007669"/>
    <property type="project" value="UniProtKB-EC"/>
</dbReference>
<dbReference type="Gene3D" id="3.30.70.2280">
    <property type="match status" value="1"/>
</dbReference>
<evidence type="ECO:0000256" key="4">
    <source>
        <dbReference type="ARBA" id="ARBA00022884"/>
    </source>
</evidence>
<evidence type="ECO:0000259" key="6">
    <source>
        <dbReference type="Pfam" id="PF08152"/>
    </source>
</evidence>
<feature type="compositionally biased region" description="Gly residues" evidence="5">
    <location>
        <begin position="190"/>
        <end position="202"/>
    </location>
</feature>
<name>A0AAN0JK62_AMPQE</name>